<gene>
    <name evidence="3" type="ORF">BG04_4408</name>
</gene>
<evidence type="ECO:0000259" key="1">
    <source>
        <dbReference type="Pfam" id="PF11738"/>
    </source>
</evidence>
<evidence type="ECO:0000313" key="4">
    <source>
        <dbReference type="Proteomes" id="UP000031829"/>
    </source>
</evidence>
<dbReference type="InterPro" id="IPR037126">
    <property type="entry name" value="PdaC/RsiV-like_sf"/>
</dbReference>
<organism evidence="3 4">
    <name type="scientific">Priestia megaterium (strain ATCC 14581 / DSM 32 / CCUG 1817 / JCM 2506 / NBRC 15308 / NCIMB 9376 / NCTC 10342 / NRRL B-14308 / VKM B-512 / Ford 19)</name>
    <name type="common">Bacillus megaterium</name>
    <dbReference type="NCBI Taxonomy" id="1348623"/>
    <lineage>
        <taxon>Bacteria</taxon>
        <taxon>Bacillati</taxon>
        <taxon>Bacillota</taxon>
        <taxon>Bacilli</taxon>
        <taxon>Bacillales</taxon>
        <taxon>Bacillaceae</taxon>
        <taxon>Priestia</taxon>
    </lineage>
</organism>
<protein>
    <recommendedName>
        <fullName evidence="5">DUF3298 domain-containing protein</fullName>
    </recommendedName>
</protein>
<dbReference type="PATRIC" id="fig|592022.4.peg.2006"/>
<dbReference type="InterPro" id="IPR021729">
    <property type="entry name" value="DUF3298"/>
</dbReference>
<dbReference type="Proteomes" id="UP000031829">
    <property type="component" value="Chromosome"/>
</dbReference>
<evidence type="ECO:0008006" key="5">
    <source>
        <dbReference type="Google" id="ProtNLM"/>
    </source>
</evidence>
<feature type="domain" description="Deacetylase PdaC" evidence="2">
    <location>
        <begin position="18"/>
        <end position="92"/>
    </location>
</feature>
<dbReference type="Pfam" id="PF11738">
    <property type="entry name" value="DUF3298"/>
    <property type="match status" value="1"/>
</dbReference>
<reference evidence="3 4" key="1">
    <citation type="journal article" date="2015" name="Genome Announc.">
        <title>Complete genome sequences for 35 biothreat assay-relevant bacillus species.</title>
        <authorList>
            <person name="Johnson S.L."/>
            <person name="Daligault H.E."/>
            <person name="Davenport K.W."/>
            <person name="Jaissle J."/>
            <person name="Frey K.G."/>
            <person name="Ladner J.T."/>
            <person name="Broomall S.M."/>
            <person name="Bishop-Lilly K.A."/>
            <person name="Bruce D.C."/>
            <person name="Gibbons H.S."/>
            <person name="Coyne S.R."/>
            <person name="Lo C.C."/>
            <person name="Meincke L."/>
            <person name="Munk A.C."/>
            <person name="Koroleva G.I."/>
            <person name="Rosenzweig C.N."/>
            <person name="Palacios G.F."/>
            <person name="Redden C.L."/>
            <person name="Minogue T.D."/>
            <person name="Chain P.S."/>
        </authorList>
    </citation>
    <scope>NUCLEOTIDE SEQUENCE [LARGE SCALE GENOMIC DNA]</scope>
    <source>
        <strain evidence="4">ATCC 14581 / DSM 32 / JCM 2506 / NBRC 15308 / NCIMB 9376 / NCTC 10342 / NRRL B-14308 / VKM B-512</strain>
    </source>
</reference>
<dbReference type="Gene3D" id="3.30.565.40">
    <property type="entry name" value="Fervidobacterium nodosum Rt17-B1 like"/>
    <property type="match status" value="1"/>
</dbReference>
<dbReference type="EMBL" id="CP009920">
    <property type="protein sequence ID" value="AJI23950.1"/>
    <property type="molecule type" value="Genomic_DNA"/>
</dbReference>
<evidence type="ECO:0000313" key="3">
    <source>
        <dbReference type="EMBL" id="AJI23950.1"/>
    </source>
</evidence>
<dbReference type="KEGG" id="bmeg:BG04_4408"/>
<dbReference type="GeneID" id="93642415"/>
<name>A0A0B6AGG7_PRIM2</name>
<dbReference type="InterPro" id="IPR025303">
    <property type="entry name" value="PdaC"/>
</dbReference>
<feature type="domain" description="DUF3298" evidence="1">
    <location>
        <begin position="110"/>
        <end position="180"/>
    </location>
</feature>
<proteinExistence type="predicted"/>
<dbReference type="HOGENOM" id="CLU_085048_2_0_9"/>
<evidence type="ECO:0000259" key="2">
    <source>
        <dbReference type="Pfam" id="PF13739"/>
    </source>
</evidence>
<dbReference type="Pfam" id="PF13739">
    <property type="entry name" value="PdaC"/>
    <property type="match status" value="1"/>
</dbReference>
<sequence length="199" mass="22716">MVTLPATVYSQQMVKKKLNVYYPVVHLTNQAVQHSMNSKILQRTNELIRQQGYGENPDTEETGYYELKTNERNVLSLTLVNFAYSGGAHGLTVVVPLTFNVLTGKTYQLKDLFKKDSNYVSILSKIVGEQIKERDIMVLGEYKGIKPDQDFYIADKSLVLFYQLYDLAPYVYGIPYFPISIYAIQDIIEDESPLGQMFG</sequence>
<dbReference type="AlphaFoldDB" id="A0A0B6AGG7"/>
<accession>A0A0B6AGG7</accession>
<dbReference type="RefSeq" id="WP_013082936.1">
    <property type="nucleotide sequence ID" value="NZ_BCVB01000005.1"/>
</dbReference>
<dbReference type="Gene3D" id="3.90.640.20">
    <property type="entry name" value="Heat-shock cognate protein, ATPase"/>
    <property type="match status" value="1"/>
</dbReference>